<dbReference type="EMBL" id="JAIWYP010000008">
    <property type="protein sequence ID" value="KAH3782233.1"/>
    <property type="molecule type" value="Genomic_DNA"/>
</dbReference>
<dbReference type="AlphaFoldDB" id="A0A9D4EMY0"/>
<protein>
    <submittedName>
        <fullName evidence="1">Uncharacterized protein</fullName>
    </submittedName>
</protein>
<reference evidence="1" key="2">
    <citation type="submission" date="2020-11" db="EMBL/GenBank/DDBJ databases">
        <authorList>
            <person name="McCartney M.A."/>
            <person name="Auch B."/>
            <person name="Kono T."/>
            <person name="Mallez S."/>
            <person name="Becker A."/>
            <person name="Gohl D.M."/>
            <person name="Silverstein K.A.T."/>
            <person name="Koren S."/>
            <person name="Bechman K.B."/>
            <person name="Herman A."/>
            <person name="Abrahante J.E."/>
            <person name="Garbe J."/>
        </authorList>
    </citation>
    <scope>NUCLEOTIDE SEQUENCE</scope>
    <source>
        <strain evidence="1">Duluth1</strain>
        <tissue evidence="1">Whole animal</tissue>
    </source>
</reference>
<organism evidence="1 2">
    <name type="scientific">Dreissena polymorpha</name>
    <name type="common">Zebra mussel</name>
    <name type="synonym">Mytilus polymorpha</name>
    <dbReference type="NCBI Taxonomy" id="45954"/>
    <lineage>
        <taxon>Eukaryota</taxon>
        <taxon>Metazoa</taxon>
        <taxon>Spiralia</taxon>
        <taxon>Lophotrochozoa</taxon>
        <taxon>Mollusca</taxon>
        <taxon>Bivalvia</taxon>
        <taxon>Autobranchia</taxon>
        <taxon>Heteroconchia</taxon>
        <taxon>Euheterodonta</taxon>
        <taxon>Imparidentia</taxon>
        <taxon>Neoheterodontei</taxon>
        <taxon>Myida</taxon>
        <taxon>Dreissenoidea</taxon>
        <taxon>Dreissenidae</taxon>
        <taxon>Dreissena</taxon>
    </lineage>
</organism>
<dbReference type="Proteomes" id="UP000828390">
    <property type="component" value="Unassembled WGS sequence"/>
</dbReference>
<evidence type="ECO:0000313" key="2">
    <source>
        <dbReference type="Proteomes" id="UP000828390"/>
    </source>
</evidence>
<sequence length="85" mass="9737">MCKGAAGNVCNVLNSRLYSRFCLVRIQVEFYFCIASERDGSHSDVTDVYRRELVNELIDEAEKFGPIKVFIDAVRGIQNEYNVQL</sequence>
<keyword evidence="2" id="KW-1185">Reference proteome</keyword>
<proteinExistence type="predicted"/>
<accession>A0A9D4EMY0</accession>
<gene>
    <name evidence="1" type="ORF">DPMN_160145</name>
</gene>
<comment type="caution">
    <text evidence="1">The sequence shown here is derived from an EMBL/GenBank/DDBJ whole genome shotgun (WGS) entry which is preliminary data.</text>
</comment>
<name>A0A9D4EMY0_DREPO</name>
<evidence type="ECO:0000313" key="1">
    <source>
        <dbReference type="EMBL" id="KAH3782233.1"/>
    </source>
</evidence>
<reference evidence="1" key="1">
    <citation type="journal article" date="2019" name="bioRxiv">
        <title>The Genome of the Zebra Mussel, Dreissena polymorpha: A Resource for Invasive Species Research.</title>
        <authorList>
            <person name="McCartney M.A."/>
            <person name="Auch B."/>
            <person name="Kono T."/>
            <person name="Mallez S."/>
            <person name="Zhang Y."/>
            <person name="Obille A."/>
            <person name="Becker A."/>
            <person name="Abrahante J.E."/>
            <person name="Garbe J."/>
            <person name="Badalamenti J.P."/>
            <person name="Herman A."/>
            <person name="Mangelson H."/>
            <person name="Liachko I."/>
            <person name="Sullivan S."/>
            <person name="Sone E.D."/>
            <person name="Koren S."/>
            <person name="Silverstein K.A.T."/>
            <person name="Beckman K.B."/>
            <person name="Gohl D.M."/>
        </authorList>
    </citation>
    <scope>NUCLEOTIDE SEQUENCE</scope>
    <source>
        <strain evidence="1">Duluth1</strain>
        <tissue evidence="1">Whole animal</tissue>
    </source>
</reference>